<reference evidence="2 3" key="1">
    <citation type="journal article" date="2018" name="Nat. Biotechnol.">
        <title>A standardized bacterial taxonomy based on genome phylogeny substantially revises the tree of life.</title>
        <authorList>
            <person name="Parks D.H."/>
            <person name="Chuvochina M."/>
            <person name="Waite D.W."/>
            <person name="Rinke C."/>
            <person name="Skarshewski A."/>
            <person name="Chaumeil P.A."/>
            <person name="Hugenholtz P."/>
        </authorList>
    </citation>
    <scope>NUCLEOTIDE SEQUENCE [LARGE SCALE GENOMIC DNA]</scope>
    <source>
        <strain evidence="2">UBA12021</strain>
    </source>
</reference>
<comment type="caution">
    <text evidence="2">The sequence shown here is derived from an EMBL/GenBank/DDBJ whole genome shotgun (WGS) entry which is preliminary data.</text>
</comment>
<evidence type="ECO:0000313" key="2">
    <source>
        <dbReference type="EMBL" id="HCQ40121.1"/>
    </source>
</evidence>
<feature type="transmembrane region" description="Helical" evidence="1">
    <location>
        <begin position="21"/>
        <end position="42"/>
    </location>
</feature>
<organism evidence="2 3">
    <name type="scientific">candidate division WWE3 bacterium</name>
    <dbReference type="NCBI Taxonomy" id="2053526"/>
    <lineage>
        <taxon>Bacteria</taxon>
        <taxon>Katanobacteria</taxon>
    </lineage>
</organism>
<dbReference type="AlphaFoldDB" id="A0A656PNA6"/>
<proteinExistence type="predicted"/>
<sequence length="90" mass="9816">MYYRVQLASNPNLGGIKMFRFLTVVLMGTFAFFVIEKAYQLMSSPGGSAAGLVAVVILGAAFLIAIVGFLSQTKKEQKTNIPTMARKPRK</sequence>
<keyword evidence="1" id="KW-0812">Transmembrane</keyword>
<dbReference type="Proteomes" id="UP000262056">
    <property type="component" value="Unassembled WGS sequence"/>
</dbReference>
<gene>
    <name evidence="2" type="ORF">DIU24_00225</name>
</gene>
<evidence type="ECO:0000256" key="1">
    <source>
        <dbReference type="SAM" id="Phobius"/>
    </source>
</evidence>
<name>A0A656PNA6_UNCKA</name>
<dbReference type="EMBL" id="DQFB01000001">
    <property type="protein sequence ID" value="HCQ40121.1"/>
    <property type="molecule type" value="Genomic_DNA"/>
</dbReference>
<keyword evidence="1" id="KW-1133">Transmembrane helix</keyword>
<evidence type="ECO:0000313" key="3">
    <source>
        <dbReference type="Proteomes" id="UP000262056"/>
    </source>
</evidence>
<feature type="transmembrane region" description="Helical" evidence="1">
    <location>
        <begin position="48"/>
        <end position="70"/>
    </location>
</feature>
<protein>
    <submittedName>
        <fullName evidence="2">Uncharacterized protein</fullName>
    </submittedName>
</protein>
<keyword evidence="1" id="KW-0472">Membrane</keyword>
<accession>A0A656PNA6</accession>